<dbReference type="InterPro" id="IPR051024">
    <property type="entry name" value="GlcNAc_Chitin_IntDeg"/>
</dbReference>
<dbReference type="InterPro" id="IPR004302">
    <property type="entry name" value="Cellulose/chitin-bd_N"/>
</dbReference>
<evidence type="ECO:0000313" key="5">
    <source>
        <dbReference type="EMBL" id="OEU87777.1"/>
    </source>
</evidence>
<protein>
    <submittedName>
        <fullName evidence="5">Chitin-binding protein</fullName>
    </submittedName>
</protein>
<feature type="region of interest" description="Disordered" evidence="2">
    <location>
        <begin position="147"/>
        <end position="166"/>
    </location>
</feature>
<feature type="domain" description="Chitin-binding type-4" evidence="4">
    <location>
        <begin position="29"/>
        <end position="195"/>
    </location>
</feature>
<dbReference type="CDD" id="cd21177">
    <property type="entry name" value="LPMO_AA10"/>
    <property type="match status" value="1"/>
</dbReference>
<accession>A0A1E7JJF7</accession>
<dbReference type="PANTHER" id="PTHR34823">
    <property type="entry name" value="GLCNAC-BINDING PROTEIN A"/>
    <property type="match status" value="1"/>
</dbReference>
<dbReference type="PANTHER" id="PTHR34823:SF1">
    <property type="entry name" value="CHITIN-BINDING TYPE-4 DOMAIN-CONTAINING PROTEIN"/>
    <property type="match status" value="1"/>
</dbReference>
<evidence type="ECO:0000256" key="2">
    <source>
        <dbReference type="SAM" id="MobiDB-lite"/>
    </source>
</evidence>
<name>A0A1E7JJF7_9ACTN</name>
<reference evidence="5 6" key="1">
    <citation type="journal article" date="2016" name="Front. Microbiol.">
        <title>Comparative Genomics Analysis of Streptomyces Species Reveals Their Adaptation to the Marine Environment and Their Diversity at the Genomic Level.</title>
        <authorList>
            <person name="Tian X."/>
            <person name="Zhang Z."/>
            <person name="Yang T."/>
            <person name="Chen M."/>
            <person name="Li J."/>
            <person name="Chen F."/>
            <person name="Yang J."/>
            <person name="Li W."/>
            <person name="Zhang B."/>
            <person name="Zhang Z."/>
            <person name="Wu J."/>
            <person name="Zhang C."/>
            <person name="Long L."/>
            <person name="Xiao J."/>
        </authorList>
    </citation>
    <scope>NUCLEOTIDE SEQUENCE [LARGE SCALE GENOMIC DNA]</scope>
    <source>
        <strain evidence="5 6">SCSIO 10390</strain>
    </source>
</reference>
<dbReference type="PATRIC" id="fig|933944.5.peg.1192"/>
<dbReference type="AlphaFoldDB" id="A0A1E7JJF7"/>
<dbReference type="InterPro" id="IPR014756">
    <property type="entry name" value="Ig_E-set"/>
</dbReference>
<dbReference type="RefSeq" id="WP_070013624.1">
    <property type="nucleotide sequence ID" value="NZ_LJGS01000044.1"/>
</dbReference>
<comment type="caution">
    <text evidence="5">The sequence shown here is derived from an EMBL/GenBank/DDBJ whole genome shotgun (WGS) entry which is preliminary data.</text>
</comment>
<dbReference type="STRING" id="933944.AN215_15755"/>
<evidence type="ECO:0000256" key="1">
    <source>
        <dbReference type="ARBA" id="ARBA00022729"/>
    </source>
</evidence>
<keyword evidence="1 3" id="KW-0732">Signal</keyword>
<organism evidence="5 6">
    <name type="scientific">Streptomyces abyssalis</name>
    <dbReference type="NCBI Taxonomy" id="933944"/>
    <lineage>
        <taxon>Bacteria</taxon>
        <taxon>Bacillati</taxon>
        <taxon>Actinomycetota</taxon>
        <taxon>Actinomycetes</taxon>
        <taxon>Kitasatosporales</taxon>
        <taxon>Streptomycetaceae</taxon>
        <taxon>Streptomyces</taxon>
    </lineage>
</organism>
<feature type="signal peptide" evidence="3">
    <location>
        <begin position="1"/>
        <end position="22"/>
    </location>
</feature>
<dbReference type="Gene3D" id="2.70.50.50">
    <property type="entry name" value="chitin-binding protein cbp21"/>
    <property type="match status" value="1"/>
</dbReference>
<proteinExistence type="predicted"/>
<sequence>MRKRIATAVVALGLGGTAMLFAGGSAQGHGFSTDPTSRQANCADGKVTDCGAIQHEPQSVEGPKGFPEAGPEDGTICAGGNDSFKELDDPRGGDWPATELKAGADHTFKWTLTARHSTTDFQFFVTKDGWDPSKKLTRADLEPKPFLKVDMNGEQPPAEWTGEGKLPEGKSGKHLILGVWNIADTANAFYSCADVKF</sequence>
<dbReference type="Proteomes" id="UP000176087">
    <property type="component" value="Unassembled WGS sequence"/>
</dbReference>
<evidence type="ECO:0000256" key="3">
    <source>
        <dbReference type="SAM" id="SignalP"/>
    </source>
</evidence>
<dbReference type="EMBL" id="LJGT01000040">
    <property type="protein sequence ID" value="OEU87777.1"/>
    <property type="molecule type" value="Genomic_DNA"/>
</dbReference>
<evidence type="ECO:0000259" key="4">
    <source>
        <dbReference type="Pfam" id="PF03067"/>
    </source>
</evidence>
<keyword evidence="6" id="KW-1185">Reference proteome</keyword>
<dbReference type="SUPFAM" id="SSF81296">
    <property type="entry name" value="E set domains"/>
    <property type="match status" value="1"/>
</dbReference>
<gene>
    <name evidence="5" type="ORF">AN215_15755</name>
</gene>
<evidence type="ECO:0000313" key="6">
    <source>
        <dbReference type="Proteomes" id="UP000176087"/>
    </source>
</evidence>
<dbReference type="OrthoDB" id="2702399at2"/>
<feature type="chain" id="PRO_5039581158" evidence="3">
    <location>
        <begin position="23"/>
        <end position="197"/>
    </location>
</feature>
<dbReference type="Pfam" id="PF03067">
    <property type="entry name" value="LPMO_10"/>
    <property type="match status" value="1"/>
</dbReference>